<dbReference type="CDD" id="cd06291">
    <property type="entry name" value="PBP1_Qymf-like"/>
    <property type="match status" value="1"/>
</dbReference>
<sequence length="322" mass="36352">MPTIRDVAKEAGVSSSTVSRYLNKNGYVSEEAKKSIHAAIELLRYRPNEMARSLATKKSQMVALLVPDITNPFFTELAKEIEEQAYQYGFTMILCNIGNEHEKEKQIIEQLQQQYIAGLFIATKQIEASYYEKLQIPMVAVDRVLSEKIPTVKTNHFLGGQIACQHLMACGVENVLCIRASSEEDVANERIAGFYSCAQTLQIEEVISAYEVEATKILVLEKLQNRTYEAIFASSDAMAIGTLKAIQQMNLRIPEDIQLIGYDGIRMTEWTTPTITTVAQQITQIGQRAVRCLWKQMQNEDILERHQLVAPILIKRNSTKGE</sequence>
<evidence type="ECO:0000256" key="2">
    <source>
        <dbReference type="ARBA" id="ARBA00023015"/>
    </source>
</evidence>
<dbReference type="PANTHER" id="PTHR30146:SF95">
    <property type="entry name" value="RIBOSE OPERON REPRESSOR"/>
    <property type="match status" value="1"/>
</dbReference>
<name>A0ABU9LMA7_9BACL</name>
<keyword evidence="7" id="KW-1185">Reference proteome</keyword>
<dbReference type="GO" id="GO:0016491">
    <property type="term" value="F:oxidoreductase activity"/>
    <property type="evidence" value="ECO:0007669"/>
    <property type="project" value="UniProtKB-KW"/>
</dbReference>
<dbReference type="PROSITE" id="PS50932">
    <property type="entry name" value="HTH_LACI_2"/>
    <property type="match status" value="1"/>
</dbReference>
<evidence type="ECO:0000256" key="4">
    <source>
        <dbReference type="ARBA" id="ARBA00023163"/>
    </source>
</evidence>
<dbReference type="Pfam" id="PF13377">
    <property type="entry name" value="Peripla_BP_3"/>
    <property type="match status" value="1"/>
</dbReference>
<dbReference type="EMBL" id="JBCEWA010000009">
    <property type="protein sequence ID" value="MEL5989127.1"/>
    <property type="molecule type" value="Genomic_DNA"/>
</dbReference>
<dbReference type="PRINTS" id="PR00036">
    <property type="entry name" value="HTHLACI"/>
</dbReference>
<keyword evidence="6" id="KW-0560">Oxidoreductase</keyword>
<protein>
    <submittedName>
        <fullName evidence="6">LacI family DNA-binding transcriptional regulator</fullName>
    </submittedName>
</protein>
<feature type="domain" description="HTH lacI-type" evidence="5">
    <location>
        <begin position="2"/>
        <end position="56"/>
    </location>
</feature>
<dbReference type="Proteomes" id="UP001398420">
    <property type="component" value="Unassembled WGS sequence"/>
</dbReference>
<dbReference type="InterPro" id="IPR000843">
    <property type="entry name" value="HTH_LacI"/>
</dbReference>
<evidence type="ECO:0000313" key="7">
    <source>
        <dbReference type="Proteomes" id="UP001398420"/>
    </source>
</evidence>
<dbReference type="SUPFAM" id="SSF53822">
    <property type="entry name" value="Periplasmic binding protein-like I"/>
    <property type="match status" value="1"/>
</dbReference>
<dbReference type="Pfam" id="PF00356">
    <property type="entry name" value="LacI"/>
    <property type="match status" value="1"/>
</dbReference>
<dbReference type="InterPro" id="IPR010982">
    <property type="entry name" value="Lambda_DNA-bd_dom_sf"/>
</dbReference>
<evidence type="ECO:0000256" key="1">
    <source>
        <dbReference type="ARBA" id="ARBA00022491"/>
    </source>
</evidence>
<proteinExistence type="predicted"/>
<reference evidence="6 7" key="1">
    <citation type="submission" date="2024-04" db="EMBL/GenBank/DDBJ databases">
        <authorList>
            <person name="Wu Y.S."/>
            <person name="Zhang L."/>
        </authorList>
    </citation>
    <scope>NUCLEOTIDE SEQUENCE [LARGE SCALE GENOMIC DNA]</scope>
    <source>
        <strain evidence="6 7">KG-01</strain>
    </source>
</reference>
<dbReference type="RefSeq" id="WP_342303095.1">
    <property type="nucleotide sequence ID" value="NZ_JBCEWA010000009.1"/>
</dbReference>
<dbReference type="SMART" id="SM00354">
    <property type="entry name" value="HTH_LACI"/>
    <property type="match status" value="1"/>
</dbReference>
<dbReference type="Gene3D" id="3.40.50.2300">
    <property type="match status" value="2"/>
</dbReference>
<evidence type="ECO:0000259" key="5">
    <source>
        <dbReference type="PROSITE" id="PS50932"/>
    </source>
</evidence>
<dbReference type="GO" id="GO:0003677">
    <property type="term" value="F:DNA binding"/>
    <property type="evidence" value="ECO:0007669"/>
    <property type="project" value="UniProtKB-KW"/>
</dbReference>
<dbReference type="SUPFAM" id="SSF47413">
    <property type="entry name" value="lambda repressor-like DNA-binding domains"/>
    <property type="match status" value="1"/>
</dbReference>
<evidence type="ECO:0000256" key="3">
    <source>
        <dbReference type="ARBA" id="ARBA00023125"/>
    </source>
</evidence>
<keyword evidence="4" id="KW-0804">Transcription</keyword>
<organism evidence="6 7">
    <name type="scientific">Kurthia gibsonii</name>
    <dbReference type="NCBI Taxonomy" id="33946"/>
    <lineage>
        <taxon>Bacteria</taxon>
        <taxon>Bacillati</taxon>
        <taxon>Bacillota</taxon>
        <taxon>Bacilli</taxon>
        <taxon>Bacillales</taxon>
        <taxon>Caryophanaceae</taxon>
        <taxon>Kurthia</taxon>
    </lineage>
</organism>
<dbReference type="InterPro" id="IPR028082">
    <property type="entry name" value="Peripla_BP_I"/>
</dbReference>
<gene>
    <name evidence="6" type="ORF">AAF454_11995</name>
</gene>
<dbReference type="PANTHER" id="PTHR30146">
    <property type="entry name" value="LACI-RELATED TRANSCRIPTIONAL REPRESSOR"/>
    <property type="match status" value="1"/>
</dbReference>
<evidence type="ECO:0000313" key="6">
    <source>
        <dbReference type="EMBL" id="MEL5989127.1"/>
    </source>
</evidence>
<comment type="caution">
    <text evidence="6">The sequence shown here is derived from an EMBL/GenBank/DDBJ whole genome shotgun (WGS) entry which is preliminary data.</text>
</comment>
<dbReference type="CDD" id="cd01392">
    <property type="entry name" value="HTH_LacI"/>
    <property type="match status" value="1"/>
</dbReference>
<dbReference type="Gene3D" id="1.10.260.40">
    <property type="entry name" value="lambda repressor-like DNA-binding domains"/>
    <property type="match status" value="1"/>
</dbReference>
<keyword evidence="3 6" id="KW-0238">DNA-binding</keyword>
<keyword evidence="1" id="KW-0678">Repressor</keyword>
<dbReference type="PROSITE" id="PS00356">
    <property type="entry name" value="HTH_LACI_1"/>
    <property type="match status" value="1"/>
</dbReference>
<accession>A0ABU9LMA7</accession>
<dbReference type="InterPro" id="IPR046335">
    <property type="entry name" value="LacI/GalR-like_sensor"/>
</dbReference>
<keyword evidence="2" id="KW-0805">Transcription regulation</keyword>